<name>A0ABR9RXX2_9BURK</name>
<dbReference type="NCBIfam" id="NF033788">
    <property type="entry name" value="HTH_metalloreg"/>
    <property type="match status" value="1"/>
</dbReference>
<dbReference type="RefSeq" id="WP_193675483.1">
    <property type="nucleotide sequence ID" value="NZ_JADDIV010000001.1"/>
</dbReference>
<dbReference type="PRINTS" id="PR00778">
    <property type="entry name" value="HTHARSR"/>
</dbReference>
<dbReference type="Pfam" id="PF12840">
    <property type="entry name" value="HTH_20"/>
    <property type="match status" value="1"/>
</dbReference>
<gene>
    <name evidence="2" type="ORF">IM787_00730</name>
</gene>
<dbReference type="InterPro" id="IPR001845">
    <property type="entry name" value="HTH_ArsR_DNA-bd_dom"/>
</dbReference>
<proteinExistence type="predicted"/>
<dbReference type="CDD" id="cd00090">
    <property type="entry name" value="HTH_ARSR"/>
    <property type="match status" value="1"/>
</dbReference>
<accession>A0ABR9RXX2</accession>
<dbReference type="InterPro" id="IPR036388">
    <property type="entry name" value="WH-like_DNA-bd_sf"/>
</dbReference>
<organism evidence="2 3">
    <name type="scientific">Ramlibacter pallidus</name>
    <dbReference type="NCBI Taxonomy" id="2780087"/>
    <lineage>
        <taxon>Bacteria</taxon>
        <taxon>Pseudomonadati</taxon>
        <taxon>Pseudomonadota</taxon>
        <taxon>Betaproteobacteria</taxon>
        <taxon>Burkholderiales</taxon>
        <taxon>Comamonadaceae</taxon>
        <taxon>Ramlibacter</taxon>
    </lineage>
</organism>
<keyword evidence="3" id="KW-1185">Reference proteome</keyword>
<sequence length="103" mass="11321">MFFALSDANRRAMLDRLSIGPASVSELAEPLGIALPSAVKHLAVLESGGFVASEKEGRVRTYRADPRALAAMETWVAQRKARLHAQFDRLDAYLAARASRKRP</sequence>
<dbReference type="Gene3D" id="1.10.10.10">
    <property type="entry name" value="Winged helix-like DNA-binding domain superfamily/Winged helix DNA-binding domain"/>
    <property type="match status" value="1"/>
</dbReference>
<dbReference type="EMBL" id="JADDIV010000001">
    <property type="protein sequence ID" value="MBE7366078.1"/>
    <property type="molecule type" value="Genomic_DNA"/>
</dbReference>
<dbReference type="InterPro" id="IPR036390">
    <property type="entry name" value="WH_DNA-bd_sf"/>
</dbReference>
<dbReference type="SMART" id="SM00418">
    <property type="entry name" value="HTH_ARSR"/>
    <property type="match status" value="1"/>
</dbReference>
<dbReference type="PANTHER" id="PTHR38600:SF2">
    <property type="entry name" value="SLL0088 PROTEIN"/>
    <property type="match status" value="1"/>
</dbReference>
<evidence type="ECO:0000259" key="1">
    <source>
        <dbReference type="PROSITE" id="PS50987"/>
    </source>
</evidence>
<dbReference type="PANTHER" id="PTHR38600">
    <property type="entry name" value="TRANSCRIPTIONAL REGULATORY PROTEIN"/>
    <property type="match status" value="1"/>
</dbReference>
<dbReference type="SUPFAM" id="SSF46785">
    <property type="entry name" value="Winged helix' DNA-binding domain"/>
    <property type="match status" value="1"/>
</dbReference>
<dbReference type="InterPro" id="IPR011991">
    <property type="entry name" value="ArsR-like_HTH"/>
</dbReference>
<evidence type="ECO:0000313" key="2">
    <source>
        <dbReference type="EMBL" id="MBE7366078.1"/>
    </source>
</evidence>
<protein>
    <submittedName>
        <fullName evidence="2">Winged helix-turn-helix transcriptional regulator</fullName>
    </submittedName>
</protein>
<comment type="caution">
    <text evidence="2">The sequence shown here is derived from an EMBL/GenBank/DDBJ whole genome shotgun (WGS) entry which is preliminary data.</text>
</comment>
<dbReference type="Proteomes" id="UP000806285">
    <property type="component" value="Unassembled WGS sequence"/>
</dbReference>
<dbReference type="PROSITE" id="PS50987">
    <property type="entry name" value="HTH_ARSR_2"/>
    <property type="match status" value="1"/>
</dbReference>
<evidence type="ECO:0000313" key="3">
    <source>
        <dbReference type="Proteomes" id="UP000806285"/>
    </source>
</evidence>
<reference evidence="2 3" key="1">
    <citation type="submission" date="2020-10" db="EMBL/GenBank/DDBJ databases">
        <title>Ramlibacter sp. HM2 16S ribosomal RNA gene Genome sequencing and assembly.</title>
        <authorList>
            <person name="Kang M."/>
        </authorList>
    </citation>
    <scope>NUCLEOTIDE SEQUENCE [LARGE SCALE GENOMIC DNA]</scope>
    <source>
        <strain evidence="2 3">HM2</strain>
    </source>
</reference>
<feature type="domain" description="HTH arsR-type" evidence="1">
    <location>
        <begin position="1"/>
        <end position="84"/>
    </location>
</feature>